<dbReference type="GO" id="GO:0016740">
    <property type="term" value="F:transferase activity"/>
    <property type="evidence" value="ECO:0007669"/>
    <property type="project" value="UniProtKB-KW"/>
</dbReference>
<keyword evidence="3 9" id="KW-0808">Transferase</keyword>
<comment type="similarity">
    <text evidence="2">Belongs to the P-Pant transferase superfamily. Gsp/Sfp/HetI/AcpT family.</text>
</comment>
<evidence type="ECO:0000313" key="10">
    <source>
        <dbReference type="Proteomes" id="UP001597448"/>
    </source>
</evidence>
<dbReference type="InterPro" id="IPR037143">
    <property type="entry name" value="4-PPantetheinyl_Trfase_dom_sf"/>
</dbReference>
<dbReference type="Gene3D" id="3.90.470.20">
    <property type="entry name" value="4'-phosphopantetheinyl transferase domain"/>
    <property type="match status" value="1"/>
</dbReference>
<dbReference type="InterPro" id="IPR055066">
    <property type="entry name" value="AASDHPPT_N"/>
</dbReference>
<dbReference type="NCBIfam" id="TIGR00556">
    <property type="entry name" value="pantethn_trn"/>
    <property type="match status" value="1"/>
</dbReference>
<evidence type="ECO:0000259" key="7">
    <source>
        <dbReference type="Pfam" id="PF01648"/>
    </source>
</evidence>
<evidence type="ECO:0000256" key="2">
    <source>
        <dbReference type="ARBA" id="ARBA00010990"/>
    </source>
</evidence>
<dbReference type="InterPro" id="IPR008278">
    <property type="entry name" value="4-PPantetheinyl_Trfase_dom"/>
</dbReference>
<name>A0ABW5FH37_9BACL</name>
<comment type="cofactor">
    <cofactor evidence="1">
        <name>Mg(2+)</name>
        <dbReference type="ChEBI" id="CHEBI:18420"/>
    </cofactor>
</comment>
<dbReference type="SUPFAM" id="SSF56214">
    <property type="entry name" value="4'-phosphopantetheinyl transferase"/>
    <property type="match status" value="2"/>
</dbReference>
<evidence type="ECO:0000256" key="4">
    <source>
        <dbReference type="ARBA" id="ARBA00022723"/>
    </source>
</evidence>
<evidence type="ECO:0000256" key="6">
    <source>
        <dbReference type="ARBA" id="ARBA00023194"/>
    </source>
</evidence>
<dbReference type="PANTHER" id="PTHR12215">
    <property type="entry name" value="PHOSPHOPANTETHEINE TRANSFERASE"/>
    <property type="match status" value="1"/>
</dbReference>
<accession>A0ABW5FH37</accession>
<dbReference type="Proteomes" id="UP001597448">
    <property type="component" value="Unassembled WGS sequence"/>
</dbReference>
<feature type="domain" description="4'-phosphopantetheinyl transferase" evidence="7">
    <location>
        <begin position="51"/>
        <end position="151"/>
    </location>
</feature>
<evidence type="ECO:0000259" key="8">
    <source>
        <dbReference type="Pfam" id="PF22624"/>
    </source>
</evidence>
<dbReference type="Pfam" id="PF22624">
    <property type="entry name" value="AASDHPPT_N"/>
    <property type="match status" value="1"/>
</dbReference>
<dbReference type="RefSeq" id="WP_379258913.1">
    <property type="nucleotide sequence ID" value="NZ_JBHSVQ010000001.1"/>
</dbReference>
<keyword evidence="4" id="KW-0479">Metal-binding</keyword>
<reference evidence="10" key="1">
    <citation type="journal article" date="2019" name="Int. J. Syst. Evol. Microbiol.">
        <title>The Global Catalogue of Microorganisms (GCM) 10K type strain sequencing project: providing services to taxonomists for standard genome sequencing and annotation.</title>
        <authorList>
            <consortium name="The Broad Institute Genomics Platform"/>
            <consortium name="The Broad Institute Genome Sequencing Center for Infectious Disease"/>
            <person name="Wu L."/>
            <person name="Ma J."/>
        </authorList>
    </citation>
    <scope>NUCLEOTIDE SEQUENCE [LARGE SCALE GENOMIC DNA]</scope>
    <source>
        <strain evidence="10">CCM 8725</strain>
    </source>
</reference>
<dbReference type="InterPro" id="IPR004568">
    <property type="entry name" value="Ppantetheine-prot_Trfase_dom"/>
</dbReference>
<dbReference type="EMBL" id="JBHUKY010000064">
    <property type="protein sequence ID" value="MFD2413380.1"/>
    <property type="molecule type" value="Genomic_DNA"/>
</dbReference>
<keyword evidence="6" id="KW-0045">Antibiotic biosynthesis</keyword>
<evidence type="ECO:0000256" key="5">
    <source>
        <dbReference type="ARBA" id="ARBA00022842"/>
    </source>
</evidence>
<gene>
    <name evidence="9" type="ORF">ACFSX3_26200</name>
</gene>
<feature type="domain" description="4'-phosphopantetheinyl transferase N-terminal" evidence="8">
    <location>
        <begin position="4"/>
        <end position="46"/>
    </location>
</feature>
<dbReference type="InterPro" id="IPR050559">
    <property type="entry name" value="P-Pant_transferase_sf"/>
</dbReference>
<dbReference type="Pfam" id="PF01648">
    <property type="entry name" value="ACPS"/>
    <property type="match status" value="1"/>
</dbReference>
<keyword evidence="10" id="KW-1185">Reference proteome</keyword>
<dbReference type="PANTHER" id="PTHR12215:SF10">
    <property type="entry name" value="L-AMINOADIPATE-SEMIALDEHYDE DEHYDROGENASE-PHOSPHOPANTETHEINYL TRANSFERASE"/>
    <property type="match status" value="1"/>
</dbReference>
<evidence type="ECO:0000313" key="9">
    <source>
        <dbReference type="EMBL" id="MFD2413380.1"/>
    </source>
</evidence>
<protein>
    <submittedName>
        <fullName evidence="9">4'-phosphopantetheinyl transferase family protein</fullName>
    </submittedName>
</protein>
<proteinExistence type="inferred from homology"/>
<organism evidence="9 10">
    <name type="scientific">Paenibacillus rhizoplanae</name>
    <dbReference type="NCBI Taxonomy" id="1917181"/>
    <lineage>
        <taxon>Bacteria</taxon>
        <taxon>Bacillati</taxon>
        <taxon>Bacillota</taxon>
        <taxon>Bacilli</taxon>
        <taxon>Bacillales</taxon>
        <taxon>Paenibacillaceae</taxon>
        <taxon>Paenibacillus</taxon>
    </lineage>
</organism>
<keyword evidence="5" id="KW-0460">Magnesium</keyword>
<evidence type="ECO:0000256" key="3">
    <source>
        <dbReference type="ARBA" id="ARBA00022679"/>
    </source>
</evidence>
<comment type="caution">
    <text evidence="9">The sequence shown here is derived from an EMBL/GenBank/DDBJ whole genome shotgun (WGS) entry which is preliminary data.</text>
</comment>
<sequence length="184" mass="21612">MTTLFYVPLEEIEISRDEYGKPFLLSPPINLKFNISHSGDWVVVAIDSMEIGIDIEQIITMNLEIAERFFAQEEYKYIAKQSSQEQKNEQFFRIWTMKESYIKRVGRGLDIPLDSFSTIINNEEATSIRVEENLRYLKTFRHDTNYFISVCSTTPFDVKNIEIIDIHSFMPVDYLVSGICRRDK</sequence>
<evidence type="ECO:0000256" key="1">
    <source>
        <dbReference type="ARBA" id="ARBA00001946"/>
    </source>
</evidence>